<comment type="caution">
    <text evidence="2">The sequence shown here is derived from an EMBL/GenBank/DDBJ whole genome shotgun (WGS) entry which is preliminary data.</text>
</comment>
<dbReference type="SUPFAM" id="SSF160443">
    <property type="entry name" value="SMR domain-like"/>
    <property type="match status" value="1"/>
</dbReference>
<dbReference type="InterPro" id="IPR036063">
    <property type="entry name" value="Smr_dom_sf"/>
</dbReference>
<dbReference type="GO" id="GO:0004519">
    <property type="term" value="F:endonuclease activity"/>
    <property type="evidence" value="ECO:0007669"/>
    <property type="project" value="UniProtKB-KW"/>
</dbReference>
<reference evidence="3" key="1">
    <citation type="journal article" date="2019" name="Int. J. Syst. Evol. Microbiol.">
        <title>The Global Catalogue of Microorganisms (GCM) 10K type strain sequencing project: providing services to taxonomists for standard genome sequencing and annotation.</title>
        <authorList>
            <consortium name="The Broad Institute Genomics Platform"/>
            <consortium name="The Broad Institute Genome Sequencing Center for Infectious Disease"/>
            <person name="Wu L."/>
            <person name="Ma J."/>
        </authorList>
    </citation>
    <scope>NUCLEOTIDE SEQUENCE [LARGE SCALE GENOMIC DNA]</scope>
    <source>
        <strain evidence="3">JCM 17555</strain>
    </source>
</reference>
<dbReference type="Proteomes" id="UP001501337">
    <property type="component" value="Unassembled WGS sequence"/>
</dbReference>
<accession>A0ABP7NQY9</accession>
<protein>
    <submittedName>
        <fullName evidence="2">DNA endonuclease SmrA</fullName>
    </submittedName>
</protein>
<dbReference type="Pfam" id="PF01713">
    <property type="entry name" value="Smr"/>
    <property type="match status" value="1"/>
</dbReference>
<keyword evidence="2" id="KW-0255">Endonuclease</keyword>
<dbReference type="Gene3D" id="3.30.1370.110">
    <property type="match status" value="1"/>
</dbReference>
<keyword evidence="2" id="KW-0378">Hydrolase</keyword>
<dbReference type="NCBIfam" id="NF033154">
    <property type="entry name" value="endonuc_SmrA"/>
    <property type="match status" value="1"/>
</dbReference>
<evidence type="ECO:0000313" key="2">
    <source>
        <dbReference type="EMBL" id="GAA3952212.1"/>
    </source>
</evidence>
<evidence type="ECO:0000259" key="1">
    <source>
        <dbReference type="PROSITE" id="PS50828"/>
    </source>
</evidence>
<evidence type="ECO:0000313" key="3">
    <source>
        <dbReference type="Proteomes" id="UP001501337"/>
    </source>
</evidence>
<organism evidence="2 3">
    <name type="scientific">Allohahella marinimesophila</name>
    <dbReference type="NCBI Taxonomy" id="1054972"/>
    <lineage>
        <taxon>Bacteria</taxon>
        <taxon>Pseudomonadati</taxon>
        <taxon>Pseudomonadota</taxon>
        <taxon>Gammaproteobacteria</taxon>
        <taxon>Oceanospirillales</taxon>
        <taxon>Hahellaceae</taxon>
        <taxon>Allohahella</taxon>
    </lineage>
</organism>
<dbReference type="EMBL" id="BAABBO010000001">
    <property type="protein sequence ID" value="GAA3952212.1"/>
    <property type="molecule type" value="Genomic_DNA"/>
</dbReference>
<name>A0ABP7NQY9_9GAMM</name>
<feature type="domain" description="Smr" evidence="1">
    <location>
        <begin position="93"/>
        <end position="174"/>
    </location>
</feature>
<dbReference type="PANTHER" id="PTHR35562">
    <property type="entry name" value="DNA ENDONUCLEASE SMRA-RELATED"/>
    <property type="match status" value="1"/>
</dbReference>
<gene>
    <name evidence="2" type="primary">smrA</name>
    <name evidence="2" type="ORF">GCM10022278_09070</name>
</gene>
<dbReference type="PROSITE" id="PS50828">
    <property type="entry name" value="SMR"/>
    <property type="match status" value="1"/>
</dbReference>
<dbReference type="InterPro" id="IPR002625">
    <property type="entry name" value="Smr_dom"/>
</dbReference>
<dbReference type="RefSeq" id="WP_344803698.1">
    <property type="nucleotide sequence ID" value="NZ_BAABBO010000001.1"/>
</dbReference>
<dbReference type="SMART" id="SM00463">
    <property type="entry name" value="SMR"/>
    <property type="match status" value="1"/>
</dbReference>
<keyword evidence="3" id="KW-1185">Reference proteome</keyword>
<sequence>MSEKENFFAEMADVKPLEEPSQVLVKKSAEITPGVIARRAAATRRQLLDQNHLRTDEVPLLKSNDVLSYKVTGLQNGVFRKLRLGHYLIEARLDLHRRTVEQARQEVWQFIRDCSKYELRTVMILHGKGDRNLDQAATLKSYLNIWLPEFPQVLAFHSAQVQHGGTGSVYIMLRKSEREKQENRERFGGKAYPTGV</sequence>
<keyword evidence="2" id="KW-0540">Nuclease</keyword>
<dbReference type="InterPro" id="IPR047688">
    <property type="entry name" value="Endonuc_SmrA"/>
</dbReference>
<proteinExistence type="predicted"/>
<dbReference type="PANTHER" id="PTHR35562:SF2">
    <property type="entry name" value="DNA ENDONUCLEASE SMRA-RELATED"/>
    <property type="match status" value="1"/>
</dbReference>